<dbReference type="PANTHER" id="PTHR11412">
    <property type="entry name" value="MACROGLOBULIN / COMPLEMENT"/>
    <property type="match status" value="1"/>
</dbReference>
<evidence type="ECO:0000313" key="4">
    <source>
        <dbReference type="Proteomes" id="UP000887578"/>
    </source>
</evidence>
<dbReference type="PANTHER" id="PTHR11412:SF136">
    <property type="entry name" value="CD109 ANTIGEN"/>
    <property type="match status" value="1"/>
</dbReference>
<reference evidence="5" key="1">
    <citation type="submission" date="2022-11" db="UniProtKB">
        <authorList>
            <consortium name="WormBaseParasite"/>
        </authorList>
    </citation>
    <scope>IDENTIFICATION</scope>
</reference>
<keyword evidence="1" id="KW-0732">Signal</keyword>
<evidence type="ECO:0000313" key="5">
    <source>
        <dbReference type="WBParaSite" id="PDA_v2.g19685.t1"/>
    </source>
</evidence>
<name>A0A914PMH1_9BILA</name>
<proteinExistence type="predicted"/>
<organism evidence="4 5">
    <name type="scientific">Panagrolaimus davidi</name>
    <dbReference type="NCBI Taxonomy" id="227884"/>
    <lineage>
        <taxon>Eukaryota</taxon>
        <taxon>Metazoa</taxon>
        <taxon>Ecdysozoa</taxon>
        <taxon>Nematoda</taxon>
        <taxon>Chromadorea</taxon>
        <taxon>Rhabditida</taxon>
        <taxon>Tylenchina</taxon>
        <taxon>Panagrolaimomorpha</taxon>
        <taxon>Panagrolaimoidea</taxon>
        <taxon>Panagrolaimidae</taxon>
        <taxon>Panagrolaimus</taxon>
    </lineage>
</organism>
<dbReference type="Gene3D" id="2.20.130.20">
    <property type="match status" value="1"/>
</dbReference>
<keyword evidence="2" id="KW-0882">Thioester bond</keyword>
<accession>A0A914PMH1</accession>
<dbReference type="InterPro" id="IPR001599">
    <property type="entry name" value="Macroglobln_a2"/>
</dbReference>
<dbReference type="WBParaSite" id="PDA_v2.g19685.t1">
    <property type="protein sequence ID" value="PDA_v2.g19685.t1"/>
    <property type="gene ID" value="PDA_v2.g19685"/>
</dbReference>
<dbReference type="AlphaFoldDB" id="A0A914PMH1"/>
<keyword evidence="4" id="KW-1185">Reference proteome</keyword>
<evidence type="ECO:0000256" key="1">
    <source>
        <dbReference type="ARBA" id="ARBA00022729"/>
    </source>
</evidence>
<sequence>MAKTTMQLNLLVKGLWEDKADISGCLNDAINGVIRFTATVTDVDNDKNVAIREFQPKSPNFQIIPLRPFFDATTKFVRIYFKALLSDVIGSKIEGFYQCISSINGINGANTSFLSNIEESIDIPINSECMIYIFRAYRISGTRESEEIHLIVPRLLIVEDLKLSMINPSDKIIYNVGDKFEASIPSLMNYVVICNKKDLVQSGSVSINGILSFSIEQSMQGYCILHVFGSSQKMTQSDMWIFFVESSTCPEKFSLKSSADILHPPSNVTITVKAPKGSVAVVRAIDEKLQHMINAIQAPKSNIYWNLNVFNEPSREENAPRLVNFIDTMSVYQHIRETCRTAGSKGPSNPFMTIPPPQEVSDISNYCIREYNKTSIIASHGVMFAITDGNKKLLGSAADSVSVATVFPHNVQARPPSKIEGKQEDVPLNLNDAIKIQNEIADELFLRTFFPEVWYFDDLKFSTKTEKNLTLFSPHSIGKWLFTSNFWNPGEQDVCVVEPIIIETQRHIFMEVDIPSFVYENETIQARVIVNGDNFGDEKKLAVCFTALSPVVCADMGKRGYMAETEYTRVVLNQTQTRSEKYIYLKFLKEGLQNISFELREEVEVIGGDTNHCIDNKAKKFDKILKTVIVKVNEGSGIVKISKRYFREDWIKKNIFGN</sequence>
<dbReference type="Pfam" id="PF00207">
    <property type="entry name" value="A2M"/>
    <property type="match status" value="1"/>
</dbReference>
<feature type="domain" description="Alpha-2-macroglobulin" evidence="3">
    <location>
        <begin position="453"/>
        <end position="547"/>
    </location>
</feature>
<evidence type="ECO:0000256" key="2">
    <source>
        <dbReference type="ARBA" id="ARBA00022966"/>
    </source>
</evidence>
<evidence type="ECO:0000259" key="3">
    <source>
        <dbReference type="SMART" id="SM01360"/>
    </source>
</evidence>
<protein>
    <submittedName>
        <fullName evidence="5">Alpha-2-macroglobulin domain-containing protein</fullName>
    </submittedName>
</protein>
<dbReference type="GO" id="GO:0004866">
    <property type="term" value="F:endopeptidase inhibitor activity"/>
    <property type="evidence" value="ECO:0007669"/>
    <property type="project" value="InterPro"/>
</dbReference>
<dbReference type="SMART" id="SM01360">
    <property type="entry name" value="A2M"/>
    <property type="match status" value="1"/>
</dbReference>
<dbReference type="Proteomes" id="UP000887578">
    <property type="component" value="Unplaced"/>
</dbReference>
<dbReference type="InterPro" id="IPR050473">
    <property type="entry name" value="A2M/Complement_sys"/>
</dbReference>